<name>A0A1G2LJ59_9BACT</name>
<gene>
    <name evidence="2" type="ORF">A3H71_02715</name>
</gene>
<proteinExistence type="predicted"/>
<comment type="caution">
    <text evidence="2">The sequence shown here is derived from an EMBL/GenBank/DDBJ whole genome shotgun (WGS) entry which is preliminary data.</text>
</comment>
<feature type="region of interest" description="Disordered" evidence="1">
    <location>
        <begin position="1"/>
        <end position="20"/>
    </location>
</feature>
<evidence type="ECO:0000313" key="2">
    <source>
        <dbReference type="EMBL" id="OHA11660.1"/>
    </source>
</evidence>
<dbReference type="AlphaFoldDB" id="A0A1G2LJ59"/>
<evidence type="ECO:0000313" key="3">
    <source>
        <dbReference type="Proteomes" id="UP000179052"/>
    </source>
</evidence>
<dbReference type="Proteomes" id="UP000179052">
    <property type="component" value="Unassembled WGS sequence"/>
</dbReference>
<sequence length="101" mass="11350">MNRKDGEAMPNAPESYVDQQRPSLVDAIRAEGDVTIGEAFASLERKGYFTARPRPWKLGFHNRGLGHRDFTVLDRFGDLVTETPQRADAELIIAAVNEYKS</sequence>
<reference evidence="2 3" key="1">
    <citation type="journal article" date="2016" name="Nat. Commun.">
        <title>Thousands of microbial genomes shed light on interconnected biogeochemical processes in an aquifer system.</title>
        <authorList>
            <person name="Anantharaman K."/>
            <person name="Brown C.T."/>
            <person name="Hug L.A."/>
            <person name="Sharon I."/>
            <person name="Castelle C.J."/>
            <person name="Probst A.J."/>
            <person name="Thomas B.C."/>
            <person name="Singh A."/>
            <person name="Wilkins M.J."/>
            <person name="Karaoz U."/>
            <person name="Brodie E.L."/>
            <person name="Williams K.H."/>
            <person name="Hubbard S.S."/>
            <person name="Banfield J.F."/>
        </authorList>
    </citation>
    <scope>NUCLEOTIDE SEQUENCE [LARGE SCALE GENOMIC DNA]</scope>
</reference>
<protein>
    <submittedName>
        <fullName evidence="2">Uncharacterized protein</fullName>
    </submittedName>
</protein>
<dbReference type="EMBL" id="MHQV01000004">
    <property type="protein sequence ID" value="OHA11660.1"/>
    <property type="molecule type" value="Genomic_DNA"/>
</dbReference>
<accession>A0A1G2LJ59</accession>
<organism evidence="2 3">
    <name type="scientific">Candidatus Sungbacteria bacterium RIFCSPLOWO2_02_FULL_48_13b</name>
    <dbReference type="NCBI Taxonomy" id="1802283"/>
    <lineage>
        <taxon>Bacteria</taxon>
        <taxon>Candidatus Sungiibacteriota</taxon>
    </lineage>
</organism>
<evidence type="ECO:0000256" key="1">
    <source>
        <dbReference type="SAM" id="MobiDB-lite"/>
    </source>
</evidence>